<feature type="transmembrane region" description="Helical" evidence="1">
    <location>
        <begin position="284"/>
        <end position="303"/>
    </location>
</feature>
<sequence>MKQRIKKYLRKLPKRRVQHFEGFCPNCEFPVNGKFCSNCGQSTKSFQRPFLTVVSESVGDALSVDNRLIHTLVPLFLKPGYLTREFMRGRRARYTPPFRLYLFLTFFAFLLLAYNHKPESAAAKELTVETDDGKKLDMVSLLEEMVDEEEYDVDSLKLDSLAEFKKKNGGVAINIGKKNVAKDSLKAKKEKDDGLIGDSDVKKLIEMWKLNPSLMMDTAFKKLSQTLLVILPLFALALALMYIRRKHYMLEHLLISLNFHAYIFVLVIISELLLMVNLEFLSTLALYLYFLIPVQLFLTMKFYYKQSWVKTFFKFVFVSFIYNILLFTGIIMSLVAMVA</sequence>
<organism evidence="2 3">
    <name type="scientific">Marinifilum flexuosum</name>
    <dbReference type="NCBI Taxonomy" id="1117708"/>
    <lineage>
        <taxon>Bacteria</taxon>
        <taxon>Pseudomonadati</taxon>
        <taxon>Bacteroidota</taxon>
        <taxon>Bacteroidia</taxon>
        <taxon>Marinilabiliales</taxon>
        <taxon>Marinifilaceae</taxon>
    </lineage>
</organism>
<feature type="transmembrane region" description="Helical" evidence="1">
    <location>
        <begin position="315"/>
        <end position="338"/>
    </location>
</feature>
<gene>
    <name evidence="2" type="ORF">BXY64_0337</name>
</gene>
<accession>A0A419X701</accession>
<reference evidence="2 3" key="1">
    <citation type="submission" date="2018-09" db="EMBL/GenBank/DDBJ databases">
        <title>Genomic Encyclopedia of Archaeal and Bacterial Type Strains, Phase II (KMG-II): from individual species to whole genera.</title>
        <authorList>
            <person name="Goeker M."/>
        </authorList>
    </citation>
    <scope>NUCLEOTIDE SEQUENCE [LARGE SCALE GENOMIC DNA]</scope>
    <source>
        <strain evidence="2 3">DSM 21950</strain>
    </source>
</reference>
<name>A0A419X701_9BACT</name>
<dbReference type="OrthoDB" id="1315649at2"/>
<dbReference type="Pfam" id="PF12412">
    <property type="entry name" value="DUF3667"/>
    <property type="match status" value="1"/>
</dbReference>
<keyword evidence="3" id="KW-1185">Reference proteome</keyword>
<dbReference type="Proteomes" id="UP000284531">
    <property type="component" value="Unassembled WGS sequence"/>
</dbReference>
<keyword evidence="1" id="KW-0812">Transmembrane</keyword>
<evidence type="ECO:0000313" key="2">
    <source>
        <dbReference type="EMBL" id="RKE03340.1"/>
    </source>
</evidence>
<dbReference type="InterPro" id="IPR022134">
    <property type="entry name" value="DUF3667"/>
</dbReference>
<dbReference type="AlphaFoldDB" id="A0A419X701"/>
<feature type="transmembrane region" description="Helical" evidence="1">
    <location>
        <begin position="223"/>
        <end position="243"/>
    </location>
</feature>
<proteinExistence type="predicted"/>
<feature type="transmembrane region" description="Helical" evidence="1">
    <location>
        <begin position="98"/>
        <end position="116"/>
    </location>
</feature>
<keyword evidence="1" id="KW-0472">Membrane</keyword>
<protein>
    <submittedName>
        <fullName evidence="2">Uncharacterized protein DUF3667</fullName>
    </submittedName>
</protein>
<evidence type="ECO:0000313" key="3">
    <source>
        <dbReference type="Proteomes" id="UP000284531"/>
    </source>
</evidence>
<comment type="caution">
    <text evidence="2">The sequence shown here is derived from an EMBL/GenBank/DDBJ whole genome shotgun (WGS) entry which is preliminary data.</text>
</comment>
<feature type="transmembrane region" description="Helical" evidence="1">
    <location>
        <begin position="255"/>
        <end position="278"/>
    </location>
</feature>
<dbReference type="RefSeq" id="WP_120238238.1">
    <property type="nucleotide sequence ID" value="NZ_CANNEC010000022.1"/>
</dbReference>
<evidence type="ECO:0000256" key="1">
    <source>
        <dbReference type="SAM" id="Phobius"/>
    </source>
</evidence>
<keyword evidence="1" id="KW-1133">Transmembrane helix</keyword>
<dbReference type="EMBL" id="RAPQ01000008">
    <property type="protein sequence ID" value="RKE03340.1"/>
    <property type="molecule type" value="Genomic_DNA"/>
</dbReference>